<feature type="domain" description="Tyrosine-protein phosphatase" evidence="6">
    <location>
        <begin position="12"/>
        <end position="154"/>
    </location>
</feature>
<feature type="compositionally biased region" description="Polar residues" evidence="5">
    <location>
        <begin position="391"/>
        <end position="400"/>
    </location>
</feature>
<dbReference type="GO" id="GO:0008330">
    <property type="term" value="F:protein tyrosine/threonine phosphatase activity"/>
    <property type="evidence" value="ECO:0007669"/>
    <property type="project" value="TreeGrafter"/>
</dbReference>
<keyword evidence="4" id="KW-0904">Protein phosphatase</keyword>
<reference evidence="8 9" key="1">
    <citation type="submission" date="2020-10" db="EMBL/GenBank/DDBJ databases">
        <title>Pygocentrus nattereri (red-bellied piranha) genome, fPygNat1, primary haplotype.</title>
        <authorList>
            <person name="Myers G."/>
            <person name="Meyer A."/>
            <person name="Karagic N."/>
            <person name="Pippel M."/>
            <person name="Winkler S."/>
            <person name="Tracey A."/>
            <person name="Wood J."/>
            <person name="Formenti G."/>
            <person name="Howe K."/>
            <person name="Fedrigo O."/>
            <person name="Jarvis E.D."/>
        </authorList>
    </citation>
    <scope>NUCLEOTIDE SEQUENCE [LARGE SCALE GENOMIC DNA]</scope>
</reference>
<feature type="compositionally biased region" description="Polar residues" evidence="5">
    <location>
        <begin position="255"/>
        <end position="267"/>
    </location>
</feature>
<dbReference type="SUPFAM" id="SSF52799">
    <property type="entry name" value="(Phosphotyrosine protein) phosphatases II"/>
    <property type="match status" value="1"/>
</dbReference>
<dbReference type="PANTHER" id="PTHR10159">
    <property type="entry name" value="DUAL SPECIFICITY PROTEIN PHOSPHATASE"/>
    <property type="match status" value="1"/>
</dbReference>
<evidence type="ECO:0000256" key="1">
    <source>
        <dbReference type="ARBA" id="ARBA00008601"/>
    </source>
</evidence>
<dbReference type="PANTHER" id="PTHR10159:SF516">
    <property type="entry name" value="DUAL SPECIFICITY PROTEIN PHOSPHATASE 16-LIKE"/>
    <property type="match status" value="1"/>
</dbReference>
<dbReference type="EC" id="3.1.3.48" evidence="2"/>
<dbReference type="RefSeq" id="XP_017552924.1">
    <property type="nucleotide sequence ID" value="XM_017697435.2"/>
</dbReference>
<dbReference type="InterPro" id="IPR029021">
    <property type="entry name" value="Prot-tyrosine_phosphatase-like"/>
</dbReference>
<reference evidence="8" key="3">
    <citation type="submission" date="2025-09" db="UniProtKB">
        <authorList>
            <consortium name="Ensembl"/>
        </authorList>
    </citation>
    <scope>IDENTIFICATION</scope>
</reference>
<evidence type="ECO:0000256" key="3">
    <source>
        <dbReference type="ARBA" id="ARBA00022801"/>
    </source>
</evidence>
<evidence type="ECO:0000313" key="9">
    <source>
        <dbReference type="Proteomes" id="UP001501920"/>
    </source>
</evidence>
<dbReference type="SMART" id="SM00195">
    <property type="entry name" value="DSPc"/>
    <property type="match status" value="1"/>
</dbReference>
<dbReference type="Ensembl" id="ENSPNAT00000019874.2">
    <property type="protein sequence ID" value="ENSPNAP00000012567.2"/>
    <property type="gene ID" value="ENSPNAG00000018339.2"/>
</dbReference>
<feature type="region of interest" description="Disordered" evidence="5">
    <location>
        <begin position="159"/>
        <end position="203"/>
    </location>
</feature>
<dbReference type="InterPro" id="IPR016130">
    <property type="entry name" value="Tyr_Pase_AS"/>
</dbReference>
<dbReference type="GO" id="GO:0005737">
    <property type="term" value="C:cytoplasm"/>
    <property type="evidence" value="ECO:0007669"/>
    <property type="project" value="TreeGrafter"/>
</dbReference>
<feature type="region of interest" description="Disordered" evidence="5">
    <location>
        <begin position="304"/>
        <end position="403"/>
    </location>
</feature>
<dbReference type="Pfam" id="PF00782">
    <property type="entry name" value="DSPc"/>
    <property type="match status" value="1"/>
</dbReference>
<dbReference type="Gene3D" id="3.90.190.10">
    <property type="entry name" value="Protein tyrosine phosphatase superfamily"/>
    <property type="match status" value="1"/>
</dbReference>
<dbReference type="InterPro" id="IPR000387">
    <property type="entry name" value="Tyr_Pase_dom"/>
</dbReference>
<organism evidence="8 9">
    <name type="scientific">Pygocentrus nattereri</name>
    <name type="common">Red-bellied piranha</name>
    <dbReference type="NCBI Taxonomy" id="42514"/>
    <lineage>
        <taxon>Eukaryota</taxon>
        <taxon>Metazoa</taxon>
        <taxon>Chordata</taxon>
        <taxon>Craniata</taxon>
        <taxon>Vertebrata</taxon>
        <taxon>Euteleostomi</taxon>
        <taxon>Actinopterygii</taxon>
        <taxon>Neopterygii</taxon>
        <taxon>Teleostei</taxon>
        <taxon>Ostariophysi</taxon>
        <taxon>Characiformes</taxon>
        <taxon>Characoidei</taxon>
        <taxon>Pygocentrus</taxon>
    </lineage>
</organism>
<proteinExistence type="inferred from homology"/>
<feature type="domain" description="Tyrosine specific protein phosphatases" evidence="7">
    <location>
        <begin position="71"/>
        <end position="135"/>
    </location>
</feature>
<evidence type="ECO:0000256" key="2">
    <source>
        <dbReference type="ARBA" id="ARBA00013064"/>
    </source>
</evidence>
<dbReference type="GO" id="GO:0043409">
    <property type="term" value="P:negative regulation of MAPK cascade"/>
    <property type="evidence" value="ECO:0007669"/>
    <property type="project" value="TreeGrafter"/>
</dbReference>
<dbReference type="CDD" id="cd14568">
    <property type="entry name" value="DSP_MKP_classIII"/>
    <property type="match status" value="1"/>
</dbReference>
<dbReference type="InterPro" id="IPR000340">
    <property type="entry name" value="Dual-sp_phosphatase_cat-dom"/>
</dbReference>
<feature type="compositionally biased region" description="Polar residues" evidence="5">
    <location>
        <begin position="161"/>
        <end position="189"/>
    </location>
</feature>
<dbReference type="GeneTree" id="ENSGT00940000167194"/>
<dbReference type="STRING" id="42514.ENSPNAP00000012567"/>
<dbReference type="PROSITE" id="PS00383">
    <property type="entry name" value="TYR_PHOSPHATASE_1"/>
    <property type="match status" value="1"/>
</dbReference>
<evidence type="ECO:0000259" key="7">
    <source>
        <dbReference type="PROSITE" id="PS50056"/>
    </source>
</evidence>
<protein>
    <recommendedName>
        <fullName evidence="2">protein-tyrosine-phosphatase</fullName>
        <ecNumber evidence="2">3.1.3.48</ecNumber>
    </recommendedName>
</protein>
<reference evidence="8" key="2">
    <citation type="submission" date="2025-08" db="UniProtKB">
        <authorList>
            <consortium name="Ensembl"/>
        </authorList>
    </citation>
    <scope>IDENTIFICATION</scope>
</reference>
<sequence length="458" mass="50148">MVFCREGQPERAPLSLILPQLYLGAETDVTQDCLSARGISYVLSVSRCCPQPSFLPQSQYLRIPIDDSLRDDLLPWIPQALRFIDGAMSLGCSVIIHCAAGISRSPALAVAYVMYSLGMDLDHAYRFVKERRPTISPNFNFLGQLQLFQGTILLKSGHANHPTQQPVSSSDTTLQSASKTVNSTSTPGLLSNHDMQDNVTDNNHNNVIKEDVHCESEITRKETILTRNPKPEFTLSLSDKLKTLTLSVEPVELQRSASTQQATNSLTPPKPTHLQLPSLLEKRKSLTLSLTPVCSSPWADHKEAPAVSTSCNQNETCSTPVGLKGAPKTIGKARRRDFSLNGANRSNSSSRRRDKSEKRSCSSVNRAKKEEQPKPNSTQPRRKTDCKTLPKGSSTASLQQEAPGCAVEAVEVTDADQSPMSPISLTINRLLGWGERMLLGVLLGPHIKVGQAALPYRC</sequence>
<name>A0A3B4CKL7_PYGNA</name>
<dbReference type="GO" id="GO:0033550">
    <property type="term" value="F:MAP kinase tyrosine phosphatase activity"/>
    <property type="evidence" value="ECO:0007669"/>
    <property type="project" value="TreeGrafter"/>
</dbReference>
<keyword evidence="9" id="KW-1185">Reference proteome</keyword>
<accession>A0A3B4CKL7</accession>
<evidence type="ECO:0000313" key="8">
    <source>
        <dbReference type="Ensembl" id="ENSPNAP00000012567.2"/>
    </source>
</evidence>
<dbReference type="OMA" id="WDNLLPW"/>
<comment type="similarity">
    <text evidence="1">Belongs to the protein-tyrosine phosphatase family. Non-receptor class dual specificity subfamily.</text>
</comment>
<dbReference type="Proteomes" id="UP001501920">
    <property type="component" value="Chromosome 14"/>
</dbReference>
<feature type="region of interest" description="Disordered" evidence="5">
    <location>
        <begin position="255"/>
        <end position="274"/>
    </location>
</feature>
<evidence type="ECO:0000256" key="4">
    <source>
        <dbReference type="ARBA" id="ARBA00022912"/>
    </source>
</evidence>
<dbReference type="PROSITE" id="PS50056">
    <property type="entry name" value="TYR_PHOSPHATASE_2"/>
    <property type="match status" value="1"/>
</dbReference>
<dbReference type="GeneID" id="108427371"/>
<evidence type="ECO:0000256" key="5">
    <source>
        <dbReference type="SAM" id="MobiDB-lite"/>
    </source>
</evidence>
<evidence type="ECO:0000259" key="6">
    <source>
        <dbReference type="PROSITE" id="PS50054"/>
    </source>
</evidence>
<dbReference type="InterPro" id="IPR020422">
    <property type="entry name" value="TYR_PHOSPHATASE_DUAL_dom"/>
</dbReference>
<dbReference type="PROSITE" id="PS50054">
    <property type="entry name" value="TYR_PHOSPHATASE_DUAL"/>
    <property type="match status" value="1"/>
</dbReference>
<keyword evidence="3" id="KW-0378">Hydrolase</keyword>
<dbReference type="AlphaFoldDB" id="A0A3B4CKL7"/>
<dbReference type="GO" id="GO:0017017">
    <property type="term" value="F:MAP kinase tyrosine/serine/threonine phosphatase activity"/>
    <property type="evidence" value="ECO:0007669"/>
    <property type="project" value="TreeGrafter"/>
</dbReference>
<feature type="compositionally biased region" description="Polar residues" evidence="5">
    <location>
        <begin position="307"/>
        <end position="319"/>
    </location>
</feature>